<reference evidence="3 4" key="1">
    <citation type="submission" date="2020-03" db="EMBL/GenBank/DDBJ databases">
        <title>Soil Listeria distribution.</title>
        <authorList>
            <person name="Liao J."/>
            <person name="Wiedmann M."/>
        </authorList>
    </citation>
    <scope>NUCLEOTIDE SEQUENCE [LARGE SCALE GENOMIC DNA]</scope>
    <source>
        <strain evidence="3 4">FSL L7-0051</strain>
    </source>
</reference>
<dbReference type="AlphaFoldDB" id="A0A842G2M3"/>
<feature type="signal peptide" evidence="2">
    <location>
        <begin position="1"/>
        <end position="20"/>
    </location>
</feature>
<feature type="compositionally biased region" description="Basic and acidic residues" evidence="1">
    <location>
        <begin position="28"/>
        <end position="48"/>
    </location>
</feature>
<dbReference type="Proteomes" id="UP000543005">
    <property type="component" value="Unassembled WGS sequence"/>
</dbReference>
<dbReference type="EMBL" id="JAARZT010000020">
    <property type="protein sequence ID" value="MBC2293714.1"/>
    <property type="molecule type" value="Genomic_DNA"/>
</dbReference>
<proteinExistence type="predicted"/>
<name>A0A842G2M3_9LIST</name>
<protein>
    <recommendedName>
        <fullName evidence="5">Lipoprotein</fullName>
    </recommendedName>
</protein>
<feature type="region of interest" description="Disordered" evidence="1">
    <location>
        <begin position="28"/>
        <end position="49"/>
    </location>
</feature>
<evidence type="ECO:0008006" key="5">
    <source>
        <dbReference type="Google" id="ProtNLM"/>
    </source>
</evidence>
<feature type="chain" id="PRO_5038383023" description="Lipoprotein" evidence="2">
    <location>
        <begin position="21"/>
        <end position="224"/>
    </location>
</feature>
<accession>A0A842G2M3</accession>
<evidence type="ECO:0000313" key="3">
    <source>
        <dbReference type="EMBL" id="MBC2293714.1"/>
    </source>
</evidence>
<sequence>MNRKLLLTGVALTTLLLASCGGVDNTGKENAADDSAKKNSSDNNDSKLVKSGPLLEIGQYHNAENGEKVTLMGIATPKQNVDMKPITMLIKDVKLLKHEKVSDSVKEQLTLAYNKEKADINDPYYTIQVQFSASNTTDANVQTNGIESITTDTGVQMDLESGLYDESLGSNLNGKVTKDYSSTGFIGSNGNINSVKIKFGNIADADSFETLHEASDNIEIKLSK</sequence>
<evidence type="ECO:0000313" key="4">
    <source>
        <dbReference type="Proteomes" id="UP000543005"/>
    </source>
</evidence>
<organism evidence="3 4">
    <name type="scientific">Listeria booriae</name>
    <dbReference type="NCBI Taxonomy" id="1552123"/>
    <lineage>
        <taxon>Bacteria</taxon>
        <taxon>Bacillati</taxon>
        <taxon>Bacillota</taxon>
        <taxon>Bacilli</taxon>
        <taxon>Bacillales</taxon>
        <taxon>Listeriaceae</taxon>
        <taxon>Listeria</taxon>
    </lineage>
</organism>
<comment type="caution">
    <text evidence="3">The sequence shown here is derived from an EMBL/GenBank/DDBJ whole genome shotgun (WGS) entry which is preliminary data.</text>
</comment>
<dbReference type="PROSITE" id="PS51257">
    <property type="entry name" value="PROKAR_LIPOPROTEIN"/>
    <property type="match status" value="1"/>
</dbReference>
<dbReference type="RefSeq" id="WP_185629490.1">
    <property type="nucleotide sequence ID" value="NZ_JAARZT010000020.1"/>
</dbReference>
<evidence type="ECO:0000256" key="2">
    <source>
        <dbReference type="SAM" id="SignalP"/>
    </source>
</evidence>
<evidence type="ECO:0000256" key="1">
    <source>
        <dbReference type="SAM" id="MobiDB-lite"/>
    </source>
</evidence>
<keyword evidence="2" id="KW-0732">Signal</keyword>
<gene>
    <name evidence="3" type="ORF">HCC36_10790</name>
</gene>